<keyword evidence="2" id="KW-1185">Reference proteome</keyword>
<dbReference type="AlphaFoldDB" id="A0A7I9Y286"/>
<sequence>MVIQLVLSKCESYPQVYVILRSNSVVGWKEWAVQAVRHVRITAGVAIAAAGLIAVSPWAPAVPVELQQRAVQLTTSAGLLNLGTVGDPLAGLFSGVSAGTYPVIGPTELIANTMGNLSGLEHVAANTVAAVTAPDAELGLRAVIEGLLQLHLTNPVMNPISVLTEGALLALAPLYGPNAAFTGLVGIANNIDAAINSGSSQAVLENLVLAPTTLLNDLVNGYPLTGVEPFSDVLSPQFGLLTNPDSTTNPLATGGIDGLLALQQTLADEMSAAGGANLTTGSLTLLNPGSIDLTVNVDTLLNALAPSGAFTLPITPDQLLNDLAPSGVLTLSVSVDQLLNTAVPSGTLTLPFSLNDLLANATPSGSVTIPISLDQLLSDAAPSGTITVPITPDQILNSIAGSGGSISVPPIAVSTIVSDLGNPTVNVGCFHFVGCISISLAQLVSDAGLSNRSINLPSISDSTVVNDLESALGSAGNQNLSVSVSSLESLLGGVGSQNLSVSTSTLEQLLGSSGSENISLSVSTLEQLLGSAGSQEISIPVSTLESALGSLGSQQISIPLNTLESVVPSTLNLGFTTPAVTGPAVPTYTMDLAHDLVAVLGSIGPVSSALPALLSPDSTLNLVSLAEDATTALGLPLSVTGGELSANLTDIVAVLLSSMLP</sequence>
<reference evidence="1 2" key="1">
    <citation type="journal article" date="2019" name="Emerg. Microbes Infect.">
        <title>Comprehensive subspecies identification of 175 nontuberculous mycobacteria species based on 7547 genomic profiles.</title>
        <authorList>
            <person name="Matsumoto Y."/>
            <person name="Kinjo T."/>
            <person name="Motooka D."/>
            <person name="Nabeya D."/>
            <person name="Jung N."/>
            <person name="Uechi K."/>
            <person name="Horii T."/>
            <person name="Iida T."/>
            <person name="Fujita J."/>
            <person name="Nakamura S."/>
        </authorList>
    </citation>
    <scope>NUCLEOTIDE SEQUENCE [LARGE SCALE GENOMIC DNA]</scope>
    <source>
        <strain evidence="1 2">JCM 17322</strain>
    </source>
</reference>
<dbReference type="EMBL" id="BLKW01000004">
    <property type="protein sequence ID" value="GFG76171.1"/>
    <property type="molecule type" value="Genomic_DNA"/>
</dbReference>
<evidence type="ECO:0000313" key="2">
    <source>
        <dbReference type="Proteomes" id="UP000465361"/>
    </source>
</evidence>
<organism evidence="1 2">
    <name type="scientific">Mycobacterium botniense</name>
    <dbReference type="NCBI Taxonomy" id="84962"/>
    <lineage>
        <taxon>Bacteria</taxon>
        <taxon>Bacillati</taxon>
        <taxon>Actinomycetota</taxon>
        <taxon>Actinomycetes</taxon>
        <taxon>Mycobacteriales</taxon>
        <taxon>Mycobacteriaceae</taxon>
        <taxon>Mycobacterium</taxon>
    </lineage>
</organism>
<accession>A0A7I9Y286</accession>
<evidence type="ECO:0000313" key="1">
    <source>
        <dbReference type="EMBL" id="GFG76171.1"/>
    </source>
</evidence>
<dbReference type="Proteomes" id="UP000465361">
    <property type="component" value="Unassembled WGS sequence"/>
</dbReference>
<proteinExistence type="predicted"/>
<protein>
    <submittedName>
        <fullName evidence="1">Uncharacterized protein</fullName>
    </submittedName>
</protein>
<dbReference type="RefSeq" id="WP_163759303.1">
    <property type="nucleotide sequence ID" value="NZ_BLKW01000004.1"/>
</dbReference>
<comment type="caution">
    <text evidence="1">The sequence shown here is derived from an EMBL/GenBank/DDBJ whole genome shotgun (WGS) entry which is preliminary data.</text>
</comment>
<gene>
    <name evidence="1" type="ORF">MBOT_35360</name>
</gene>
<name>A0A7I9Y286_9MYCO</name>